<organism evidence="2 3">
    <name type="scientific">Rhizobium skierniewicense</name>
    <dbReference type="NCBI Taxonomy" id="984260"/>
    <lineage>
        <taxon>Bacteria</taxon>
        <taxon>Pseudomonadati</taxon>
        <taxon>Pseudomonadota</taxon>
        <taxon>Alphaproteobacteria</taxon>
        <taxon>Hyphomicrobiales</taxon>
        <taxon>Rhizobiaceae</taxon>
        <taxon>Rhizobium/Agrobacterium group</taxon>
        <taxon>Rhizobium</taxon>
    </lineage>
</organism>
<proteinExistence type="predicted"/>
<dbReference type="AlphaFoldDB" id="A0A7W6C2P8"/>
<dbReference type="RefSeq" id="WP_327786286.1">
    <property type="nucleotide sequence ID" value="NZ_JACIDV010000001.1"/>
</dbReference>
<evidence type="ECO:0000313" key="2">
    <source>
        <dbReference type="EMBL" id="MBB3944620.1"/>
    </source>
</evidence>
<dbReference type="InterPro" id="IPR007842">
    <property type="entry name" value="HEPN_dom"/>
</dbReference>
<gene>
    <name evidence="2" type="ORF">GGQ73_000543</name>
</gene>
<dbReference type="Proteomes" id="UP000565286">
    <property type="component" value="Unassembled WGS sequence"/>
</dbReference>
<keyword evidence="3" id="KW-1185">Reference proteome</keyword>
<reference evidence="2 3" key="1">
    <citation type="submission" date="2020-08" db="EMBL/GenBank/DDBJ databases">
        <title>Genomic Encyclopedia of Type Strains, Phase IV (KMG-IV): sequencing the most valuable type-strain genomes for metagenomic binning, comparative biology and taxonomic classification.</title>
        <authorList>
            <person name="Goeker M."/>
        </authorList>
    </citation>
    <scope>NUCLEOTIDE SEQUENCE [LARGE SCALE GENOMIC DNA]</scope>
    <source>
        <strain evidence="2 3">DSM 26438</strain>
    </source>
</reference>
<protein>
    <submittedName>
        <fullName evidence="2">HEPN domain-containing protein</fullName>
    </submittedName>
</protein>
<evidence type="ECO:0000259" key="1">
    <source>
        <dbReference type="PROSITE" id="PS50910"/>
    </source>
</evidence>
<sequence length="205" mass="23074">MQAFDIAGHLSAPVNFIVHSYEEVNSLLARGWPFFVDIARDGIPLYDAPGHPLASPKNLAPDEVRAEAQKHFDHWFPSASAFLELTQQAYAGGHGKQAVFLLHQSSEALYHCILLVKSLYSPKSHKLTFLRSHAEQIAPELSTIWPDDTKFAKRCFSRLERAYVDARYSPAYDITDEELAWLTERVKLLQDAVLAVCEKALKVPV</sequence>
<dbReference type="EMBL" id="JACIDV010000001">
    <property type="protein sequence ID" value="MBB3944620.1"/>
    <property type="molecule type" value="Genomic_DNA"/>
</dbReference>
<dbReference type="Gene3D" id="1.20.120.330">
    <property type="entry name" value="Nucleotidyltransferases domain 2"/>
    <property type="match status" value="1"/>
</dbReference>
<dbReference type="SMART" id="SM00748">
    <property type="entry name" value="HEPN"/>
    <property type="match status" value="1"/>
</dbReference>
<name>A0A7W6C2P8_9HYPH</name>
<comment type="caution">
    <text evidence="2">The sequence shown here is derived from an EMBL/GenBank/DDBJ whole genome shotgun (WGS) entry which is preliminary data.</text>
</comment>
<feature type="domain" description="HEPN" evidence="1">
    <location>
        <begin position="76"/>
        <end position="196"/>
    </location>
</feature>
<dbReference type="SUPFAM" id="SSF81593">
    <property type="entry name" value="Nucleotidyltransferase substrate binding subunit/domain"/>
    <property type="match status" value="1"/>
</dbReference>
<dbReference type="Pfam" id="PF05168">
    <property type="entry name" value="HEPN"/>
    <property type="match status" value="1"/>
</dbReference>
<accession>A0A7W6C2P8</accession>
<dbReference type="PROSITE" id="PS50910">
    <property type="entry name" value="HEPN"/>
    <property type="match status" value="1"/>
</dbReference>
<evidence type="ECO:0000313" key="3">
    <source>
        <dbReference type="Proteomes" id="UP000565286"/>
    </source>
</evidence>